<dbReference type="Pfam" id="PF19513">
    <property type="entry name" value="DUF6047"/>
    <property type="match status" value="1"/>
</dbReference>
<sequence>MDKQSNPCSLYLSLLPENEIKNVYISDSDEEGFRQYLTEQVQKFDDSSCAIPDIWLVQINFENRRKVERATSKIEGIIRSELEQQKGKIMHVISLMDAYYCYLKHINPLLEENKYANIVKTEGYFLLMISSKTQYMHEHSLMGIRTDRGVHVFSPDRKGMKAMNACLHYYEKHFFCREHATDRLEVIYIKAIGEMPAPCGNLFGENNNLETTPLHLPQNYFCHDKSLVEITTSKFDMHPTMQNYSIFCTKNGIDPMKTSTPNFEFLCLAQIRDGYSHHLASLFPEWPDNTAFGTDFLDLFLKYGKCKDNTQLRIIQKEIKDFANRLINEKYPDKICCREPVQTQEYLPDDTPEQSTSPKLKI</sequence>
<dbReference type="PATRIC" id="fig|679935.3.peg.2116"/>
<dbReference type="RefSeq" id="WP_014775828.1">
    <property type="nucleotide sequence ID" value="NC_018011.1"/>
</dbReference>
<proteinExistence type="predicted"/>
<dbReference type="STRING" id="679935.Alfi_2198"/>
<evidence type="ECO:0000313" key="2">
    <source>
        <dbReference type="Proteomes" id="UP000006052"/>
    </source>
</evidence>
<reference evidence="2" key="1">
    <citation type="journal article" date="2013" name="Stand. Genomic Sci.">
        <title>Complete genome sequence of the bile-resistant pigment-producing anaerobe Alistipes finegoldii type strain (AHN2437(T)).</title>
        <authorList>
            <person name="Mavromatis K."/>
            <person name="Stackebrandt E."/>
            <person name="Munk C."/>
            <person name="Lapidus A."/>
            <person name="Nolan M."/>
            <person name="Lucas S."/>
            <person name="Hammon N."/>
            <person name="Deshpande S."/>
            <person name="Cheng J.F."/>
            <person name="Tapia R."/>
            <person name="Goodwin L.A."/>
            <person name="Pitluck S."/>
            <person name="Liolios K."/>
            <person name="Pagani I."/>
            <person name="Ivanova N."/>
            <person name="Mikhailova N."/>
            <person name="Huntemann M."/>
            <person name="Pati A."/>
            <person name="Chen A."/>
            <person name="Palaniappan K."/>
            <person name="Land M."/>
            <person name="Hauser L."/>
            <person name="Rohde M."/>
            <person name="Gronow S."/>
            <person name="Goker M."/>
            <person name="Detter J.C."/>
            <person name="Bristow J."/>
            <person name="Eisen J.A."/>
            <person name="Markowitz V."/>
            <person name="Hugenholtz P."/>
            <person name="Kyrpides N.C."/>
            <person name="Klenk H.P."/>
            <person name="Woyke T."/>
        </authorList>
    </citation>
    <scope>NUCLEOTIDE SEQUENCE</scope>
    <source>
        <strain evidence="2">DSM 17242 / JCM 16770 / AHN 2437 / CCUG 46020 / CIP 107999</strain>
    </source>
</reference>
<name>I3YNB4_ALIFI</name>
<evidence type="ECO:0000313" key="1">
    <source>
        <dbReference type="EMBL" id="AFL78482.1"/>
    </source>
</evidence>
<organism evidence="1 2">
    <name type="scientific">Alistipes finegoldii (strain DSM 17242 / JCM 16770 / CCUG 46020 / CIP 107999 / KCTC 15236 / AHN 2437)</name>
    <dbReference type="NCBI Taxonomy" id="679935"/>
    <lineage>
        <taxon>Bacteria</taxon>
        <taxon>Pseudomonadati</taxon>
        <taxon>Bacteroidota</taxon>
        <taxon>Bacteroidia</taxon>
        <taxon>Bacteroidales</taxon>
        <taxon>Rikenellaceae</taxon>
        <taxon>Alistipes</taxon>
    </lineage>
</organism>
<gene>
    <name evidence="1" type="ordered locus">Alfi_2198</name>
</gene>
<dbReference type="EMBL" id="CP003274">
    <property type="protein sequence ID" value="AFL78482.1"/>
    <property type="molecule type" value="Genomic_DNA"/>
</dbReference>
<dbReference type="HOGENOM" id="CLU_764272_0_0_10"/>
<dbReference type="Proteomes" id="UP000006052">
    <property type="component" value="Chromosome"/>
</dbReference>
<dbReference type="KEGG" id="afd:Alfi_2198"/>
<dbReference type="GeneID" id="79838260"/>
<accession>I3YNB4</accession>
<dbReference type="AlphaFoldDB" id="I3YNB4"/>
<protein>
    <submittedName>
        <fullName evidence="1">Uncharacterized protein</fullName>
    </submittedName>
</protein>
<dbReference type="InterPro" id="IPR046110">
    <property type="entry name" value="DUF6047"/>
</dbReference>